<evidence type="ECO:0000313" key="2">
    <source>
        <dbReference type="Proteomes" id="UP000244384"/>
    </source>
</evidence>
<accession>A0A5F2EX25</accession>
<dbReference type="RefSeq" id="WP_108578922.1">
    <property type="nucleotide sequence ID" value="NZ_CP026952.1"/>
</dbReference>
<evidence type="ECO:0000313" key="1">
    <source>
        <dbReference type="EMBL" id="AWB92990.1"/>
    </source>
</evidence>
<dbReference type="OrthoDB" id="3826566at2"/>
<gene>
    <name evidence="1" type="ORF">C3E78_12675</name>
</gene>
<dbReference type="InterPro" id="IPR012495">
    <property type="entry name" value="TadE-like_dom"/>
</dbReference>
<reference evidence="2" key="1">
    <citation type="submission" date="2018-01" db="EMBL/GenBank/DDBJ databases">
        <authorList>
            <person name="Li J."/>
        </authorList>
    </citation>
    <scope>NUCLEOTIDE SEQUENCE [LARGE SCALE GENOMIC DNA]</scope>
    <source>
        <strain evidence="2">592</strain>
    </source>
</reference>
<dbReference type="EMBL" id="CP026952">
    <property type="protein sequence ID" value="AWB92990.1"/>
    <property type="molecule type" value="Genomic_DNA"/>
</dbReference>
<accession>A0A2S0WNY9</accession>
<name>A0A2S0WNY9_9ACTN</name>
<sequence>MRAADRDRGAAVVDFVLIMVLLVPLVLGIAQVALVLHVRNTLAAAASEGARSAAPLGATPADGVERTRTMIRRALDDRYADDVAASLTTIGGVPGAEVEVRAKVPALGLFGPAVSVTVRGHAVREVEP</sequence>
<dbReference type="KEGG" id="aez:C3E78_12675"/>
<organism evidence="1 2">
    <name type="scientific">Aeromicrobium chenweiae</name>
    <dbReference type="NCBI Taxonomy" id="2079793"/>
    <lineage>
        <taxon>Bacteria</taxon>
        <taxon>Bacillati</taxon>
        <taxon>Actinomycetota</taxon>
        <taxon>Actinomycetes</taxon>
        <taxon>Propionibacteriales</taxon>
        <taxon>Nocardioidaceae</taxon>
        <taxon>Aeromicrobium</taxon>
    </lineage>
</organism>
<dbReference type="Proteomes" id="UP000244384">
    <property type="component" value="Chromosome"/>
</dbReference>
<dbReference type="AlphaFoldDB" id="A0A2S0WNY9"/>
<keyword evidence="2" id="KW-1185">Reference proteome</keyword>
<protein>
    <submittedName>
        <fullName evidence="1">Pilus assembly protein TadE</fullName>
    </submittedName>
</protein>
<proteinExistence type="predicted"/>
<dbReference type="Pfam" id="PF07811">
    <property type="entry name" value="TadE"/>
    <property type="match status" value="1"/>
</dbReference>